<dbReference type="Pfam" id="PF01464">
    <property type="entry name" value="SLT"/>
    <property type="match status" value="1"/>
</dbReference>
<dbReference type="PANTHER" id="PTHR37423">
    <property type="entry name" value="SOLUBLE LYTIC MUREIN TRANSGLYCOSYLASE-RELATED"/>
    <property type="match status" value="1"/>
</dbReference>
<gene>
    <name evidence="2" type="ORF">CHL78_000155</name>
</gene>
<name>A0A371JAE3_9FIRM</name>
<dbReference type="AlphaFoldDB" id="A0A371JAE3"/>
<proteinExistence type="predicted"/>
<dbReference type="CDD" id="cd16896">
    <property type="entry name" value="LT_Slt70-like"/>
    <property type="match status" value="1"/>
</dbReference>
<feature type="domain" description="Transglycosylase SLT" evidence="1">
    <location>
        <begin position="38"/>
        <end position="147"/>
    </location>
</feature>
<dbReference type="OrthoDB" id="9815002at2"/>
<keyword evidence="3" id="KW-1185">Reference proteome</keyword>
<dbReference type="EMBL" id="NOJY02000001">
    <property type="protein sequence ID" value="RDY29618.1"/>
    <property type="molecule type" value="Genomic_DNA"/>
</dbReference>
<evidence type="ECO:0000313" key="2">
    <source>
        <dbReference type="EMBL" id="RDY29618.1"/>
    </source>
</evidence>
<reference evidence="2 3" key="1">
    <citation type="journal article" date="2017" name="Genome Announc.">
        <title>Draft Genome Sequence of Romboutsia weinsteinii sp. nov. Strain CCRI-19649(T) Isolated from Surface Water.</title>
        <authorList>
            <person name="Maheux A.F."/>
            <person name="Boudreau D.K."/>
            <person name="Berube E."/>
            <person name="Boissinot M."/>
            <person name="Cantin P."/>
            <person name="Raymond F."/>
            <person name="Corbeil J."/>
            <person name="Omar R.F."/>
            <person name="Bergeron M.G."/>
        </authorList>
    </citation>
    <scope>NUCLEOTIDE SEQUENCE [LARGE SCALE GENOMIC DNA]</scope>
    <source>
        <strain evidence="2 3">CCRI-19649</strain>
    </source>
</reference>
<evidence type="ECO:0000259" key="1">
    <source>
        <dbReference type="Pfam" id="PF01464"/>
    </source>
</evidence>
<dbReference type="Proteomes" id="UP000215694">
    <property type="component" value="Unassembled WGS sequence"/>
</dbReference>
<dbReference type="InterPro" id="IPR023346">
    <property type="entry name" value="Lysozyme-like_dom_sf"/>
</dbReference>
<dbReference type="PANTHER" id="PTHR37423:SF2">
    <property type="entry name" value="MEMBRANE-BOUND LYTIC MUREIN TRANSGLYCOSYLASE C"/>
    <property type="match status" value="1"/>
</dbReference>
<organism evidence="2 3">
    <name type="scientific">Romboutsia weinsteinii</name>
    <dbReference type="NCBI Taxonomy" id="2020949"/>
    <lineage>
        <taxon>Bacteria</taxon>
        <taxon>Bacillati</taxon>
        <taxon>Bacillota</taxon>
        <taxon>Clostridia</taxon>
        <taxon>Peptostreptococcales</taxon>
        <taxon>Peptostreptococcaceae</taxon>
        <taxon>Romboutsia</taxon>
    </lineage>
</organism>
<dbReference type="Gene3D" id="1.10.530.10">
    <property type="match status" value="1"/>
</dbReference>
<dbReference type="RefSeq" id="WP_094367817.1">
    <property type="nucleotide sequence ID" value="NZ_NOJY02000001.1"/>
</dbReference>
<protein>
    <submittedName>
        <fullName evidence="2">Lytic transglycosylase domain-containing protein</fullName>
    </submittedName>
</protein>
<comment type="caution">
    <text evidence="2">The sequence shown here is derived from an EMBL/GenBank/DDBJ whole genome shotgun (WGS) entry which is preliminary data.</text>
</comment>
<sequence length="184" mass="21283">MAKKRILILSIFIILLGVLLVESNNIQKLLYPRKYSIYVERYSKEFNLEENLVFSVMKAESKFRKNATSHKGAKGLMQISDITRDWASEELGLEEVDIYDPEVNIMIGCWYLNKLFREFGSLNLVIAAYNGGSGNVRKWLGNDSYSKDGENLHKIPFKETSTYVEKVNSNYKKYNKIYGREGIN</sequence>
<evidence type="ECO:0000313" key="3">
    <source>
        <dbReference type="Proteomes" id="UP000215694"/>
    </source>
</evidence>
<dbReference type="InterPro" id="IPR008258">
    <property type="entry name" value="Transglycosylase_SLT_dom_1"/>
</dbReference>
<accession>A0A371JAE3</accession>
<dbReference type="SUPFAM" id="SSF53955">
    <property type="entry name" value="Lysozyme-like"/>
    <property type="match status" value="1"/>
</dbReference>